<dbReference type="GO" id="GO:0007189">
    <property type="term" value="P:adenylate cyclase-activating G protein-coupled receptor signaling pathway"/>
    <property type="evidence" value="ECO:0007669"/>
    <property type="project" value="TreeGrafter"/>
</dbReference>
<organism evidence="3 4">
    <name type="scientific">Silurus meridionalis</name>
    <name type="common">Southern catfish</name>
    <name type="synonym">Silurus soldatovi meridionalis</name>
    <dbReference type="NCBI Taxonomy" id="175797"/>
    <lineage>
        <taxon>Eukaryota</taxon>
        <taxon>Metazoa</taxon>
        <taxon>Chordata</taxon>
        <taxon>Craniata</taxon>
        <taxon>Vertebrata</taxon>
        <taxon>Euteleostomi</taxon>
        <taxon>Actinopterygii</taxon>
        <taxon>Neopterygii</taxon>
        <taxon>Teleostei</taxon>
        <taxon>Ostariophysi</taxon>
        <taxon>Siluriformes</taxon>
        <taxon>Siluridae</taxon>
        <taxon>Silurus</taxon>
    </lineage>
</organism>
<dbReference type="PANTHER" id="PTHR12011:SF433">
    <property type="entry name" value="ADHESION G PROTEIN-COUPLED RECEPTOR E1-LIKE-RELATED"/>
    <property type="match status" value="1"/>
</dbReference>
<evidence type="ECO:0000313" key="3">
    <source>
        <dbReference type="EMBL" id="KAF7689221.1"/>
    </source>
</evidence>
<dbReference type="GO" id="GO:0005886">
    <property type="term" value="C:plasma membrane"/>
    <property type="evidence" value="ECO:0007669"/>
    <property type="project" value="TreeGrafter"/>
</dbReference>
<reference evidence="3" key="1">
    <citation type="submission" date="2020-08" db="EMBL/GenBank/DDBJ databases">
        <title>Chromosome-level assembly of Southern catfish (Silurus meridionalis) provides insights into visual adaptation to the nocturnal and benthic lifestyles.</title>
        <authorList>
            <person name="Zhang Y."/>
            <person name="Wang D."/>
            <person name="Peng Z."/>
        </authorList>
    </citation>
    <scope>NUCLEOTIDE SEQUENCE</scope>
    <source>
        <strain evidence="3">SWU-2019-XX</strain>
        <tissue evidence="3">Muscle</tissue>
    </source>
</reference>
<feature type="region of interest" description="Disordered" evidence="1">
    <location>
        <begin position="57"/>
        <end position="88"/>
    </location>
</feature>
<evidence type="ECO:0000313" key="4">
    <source>
        <dbReference type="Proteomes" id="UP000606274"/>
    </source>
</evidence>
<keyword evidence="2" id="KW-1133">Transmembrane helix</keyword>
<dbReference type="Proteomes" id="UP000606274">
    <property type="component" value="Unassembled WGS sequence"/>
</dbReference>
<accession>A0A8T0AD10</accession>
<evidence type="ECO:0000256" key="1">
    <source>
        <dbReference type="SAM" id="MobiDB-lite"/>
    </source>
</evidence>
<dbReference type="EMBL" id="JABFDY010000024">
    <property type="protein sequence ID" value="KAF7689221.1"/>
    <property type="molecule type" value="Genomic_DNA"/>
</dbReference>
<dbReference type="AlphaFoldDB" id="A0A8T0AD10"/>
<dbReference type="Gene3D" id="1.20.1070.10">
    <property type="entry name" value="Rhodopsin 7-helix transmembrane proteins"/>
    <property type="match status" value="1"/>
</dbReference>
<proteinExistence type="predicted"/>
<evidence type="ECO:0000256" key="2">
    <source>
        <dbReference type="SAM" id="Phobius"/>
    </source>
</evidence>
<sequence>MWVFGCFLFQEEGTLVMAYLFTLLNSLQGALIFIMHCLMSKSVREEYKKLCGRAYTSEKKRHSEYSTNQSSNSRRPLRSLQSTGESQI</sequence>
<keyword evidence="4" id="KW-1185">Reference proteome</keyword>
<keyword evidence="2" id="KW-0472">Membrane</keyword>
<feature type="compositionally biased region" description="Polar residues" evidence="1">
    <location>
        <begin position="65"/>
        <end position="88"/>
    </location>
</feature>
<gene>
    <name evidence="3" type="ORF">HF521_012574</name>
</gene>
<name>A0A8T0AD10_SILME</name>
<dbReference type="PANTHER" id="PTHR12011">
    <property type="entry name" value="ADHESION G-PROTEIN COUPLED RECEPTOR"/>
    <property type="match status" value="1"/>
</dbReference>
<keyword evidence="2" id="KW-0812">Transmembrane</keyword>
<dbReference type="GO" id="GO:0004930">
    <property type="term" value="F:G protein-coupled receptor activity"/>
    <property type="evidence" value="ECO:0007669"/>
    <property type="project" value="TreeGrafter"/>
</dbReference>
<protein>
    <submittedName>
        <fullName evidence="3">Uncharacterized protein</fullName>
    </submittedName>
</protein>
<feature type="transmembrane region" description="Helical" evidence="2">
    <location>
        <begin position="16"/>
        <end position="39"/>
    </location>
</feature>
<comment type="caution">
    <text evidence="3">The sequence shown here is derived from an EMBL/GenBank/DDBJ whole genome shotgun (WGS) entry which is preliminary data.</text>
</comment>